<evidence type="ECO:0000256" key="3">
    <source>
        <dbReference type="ARBA" id="ARBA00022519"/>
    </source>
</evidence>
<dbReference type="KEGG" id="gak:X907_0893"/>
<evidence type="ECO:0000256" key="7">
    <source>
        <dbReference type="ARBA" id="ARBA00023065"/>
    </source>
</evidence>
<keyword evidence="9 12" id="KW-0407">Ion channel</keyword>
<dbReference type="AlphaFoldDB" id="A0A3T0E816"/>
<dbReference type="GO" id="GO:0140114">
    <property type="term" value="P:cellular detoxification of fluoride"/>
    <property type="evidence" value="ECO:0007669"/>
    <property type="project" value="UniProtKB-UniRule"/>
</dbReference>
<dbReference type="HAMAP" id="MF_00454">
    <property type="entry name" value="FluC"/>
    <property type="match status" value="1"/>
</dbReference>
<dbReference type="Proteomes" id="UP000286954">
    <property type="component" value="Chromosome"/>
</dbReference>
<evidence type="ECO:0000256" key="11">
    <source>
        <dbReference type="ARBA" id="ARBA00035585"/>
    </source>
</evidence>
<keyword evidence="6 12" id="KW-0915">Sodium</keyword>
<comment type="catalytic activity">
    <reaction evidence="11">
        <text>fluoride(in) = fluoride(out)</text>
        <dbReference type="Rhea" id="RHEA:76159"/>
        <dbReference type="ChEBI" id="CHEBI:17051"/>
    </reaction>
    <physiologicalReaction direction="left-to-right" evidence="11">
        <dbReference type="Rhea" id="RHEA:76160"/>
    </physiologicalReaction>
</comment>
<evidence type="ECO:0000256" key="8">
    <source>
        <dbReference type="ARBA" id="ARBA00023136"/>
    </source>
</evidence>
<evidence type="ECO:0000256" key="6">
    <source>
        <dbReference type="ARBA" id="ARBA00023053"/>
    </source>
</evidence>
<proteinExistence type="inferred from homology"/>
<organism evidence="13 14">
    <name type="scientific">Glycocaulis alkaliphilus</name>
    <dbReference type="NCBI Taxonomy" id="1434191"/>
    <lineage>
        <taxon>Bacteria</taxon>
        <taxon>Pseudomonadati</taxon>
        <taxon>Pseudomonadota</taxon>
        <taxon>Alphaproteobacteria</taxon>
        <taxon>Maricaulales</taxon>
        <taxon>Maricaulaceae</taxon>
        <taxon>Glycocaulis</taxon>
    </lineage>
</organism>
<evidence type="ECO:0000256" key="1">
    <source>
        <dbReference type="ARBA" id="ARBA00004651"/>
    </source>
</evidence>
<dbReference type="EMBL" id="CP018911">
    <property type="protein sequence ID" value="AZU03434.1"/>
    <property type="molecule type" value="Genomic_DNA"/>
</dbReference>
<evidence type="ECO:0000256" key="2">
    <source>
        <dbReference type="ARBA" id="ARBA00022475"/>
    </source>
</evidence>
<dbReference type="GO" id="GO:0046872">
    <property type="term" value="F:metal ion binding"/>
    <property type="evidence" value="ECO:0007669"/>
    <property type="project" value="UniProtKB-KW"/>
</dbReference>
<comment type="function">
    <text evidence="12">Fluoride-specific ion channel. Important for reducing fluoride concentration in the cell, thus reducing its toxicity.</text>
</comment>
<dbReference type="PANTHER" id="PTHR28259">
    <property type="entry name" value="FLUORIDE EXPORT PROTEIN 1-RELATED"/>
    <property type="match status" value="1"/>
</dbReference>
<evidence type="ECO:0000256" key="12">
    <source>
        <dbReference type="HAMAP-Rule" id="MF_00454"/>
    </source>
</evidence>
<comment type="similarity">
    <text evidence="10 12">Belongs to the fluoride channel Fluc/FEX (TC 1.A.43) family.</text>
</comment>
<evidence type="ECO:0000256" key="4">
    <source>
        <dbReference type="ARBA" id="ARBA00022692"/>
    </source>
</evidence>
<feature type="binding site" evidence="12">
    <location>
        <position position="75"/>
    </location>
    <ligand>
        <name>Na(+)</name>
        <dbReference type="ChEBI" id="CHEBI:29101"/>
        <note>structural</note>
    </ligand>
</feature>
<dbReference type="InterPro" id="IPR003691">
    <property type="entry name" value="FluC"/>
</dbReference>
<comment type="subcellular location">
    <subcellularLocation>
        <location evidence="1 12">Cell membrane</location>
        <topology evidence="1 12">Multi-pass membrane protein</topology>
    </subcellularLocation>
</comment>
<evidence type="ECO:0000313" key="13">
    <source>
        <dbReference type="EMBL" id="AZU03434.1"/>
    </source>
</evidence>
<dbReference type="PANTHER" id="PTHR28259:SF1">
    <property type="entry name" value="FLUORIDE EXPORT PROTEIN 1-RELATED"/>
    <property type="match status" value="1"/>
</dbReference>
<feature type="binding site" evidence="12">
    <location>
        <position position="78"/>
    </location>
    <ligand>
        <name>Na(+)</name>
        <dbReference type="ChEBI" id="CHEBI:29101"/>
        <note>structural</note>
    </ligand>
</feature>
<feature type="transmembrane region" description="Helical" evidence="12">
    <location>
        <begin position="63"/>
        <end position="84"/>
    </location>
</feature>
<accession>A0A3T0E816</accession>
<keyword evidence="8 12" id="KW-0472">Membrane</keyword>
<dbReference type="RefSeq" id="WP_127565821.1">
    <property type="nucleotide sequence ID" value="NZ_BMFB01000002.1"/>
</dbReference>
<keyword evidence="12" id="KW-0813">Transport</keyword>
<keyword evidence="14" id="KW-1185">Reference proteome</keyword>
<dbReference type="GO" id="GO:0005886">
    <property type="term" value="C:plasma membrane"/>
    <property type="evidence" value="ECO:0007669"/>
    <property type="project" value="UniProtKB-SubCell"/>
</dbReference>
<dbReference type="OrthoDB" id="9806299at2"/>
<keyword evidence="5 12" id="KW-1133">Transmembrane helix</keyword>
<name>A0A3T0E816_9PROT</name>
<reference evidence="13 14" key="1">
    <citation type="submission" date="2016-12" db="EMBL/GenBank/DDBJ databases">
        <title>The genome of dimorphic prosthecate Glycocaulis alkaliphilus 6b-8t, isolated from crude oil dictates its adaptability in petroleum environments.</title>
        <authorList>
            <person name="Wu X.-L."/>
            <person name="Geng S."/>
        </authorList>
    </citation>
    <scope>NUCLEOTIDE SEQUENCE [LARGE SCALE GENOMIC DNA]</scope>
    <source>
        <strain evidence="13 14">6B-8</strain>
    </source>
</reference>
<feature type="transmembrane region" description="Helical" evidence="12">
    <location>
        <begin position="96"/>
        <end position="121"/>
    </location>
</feature>
<protein>
    <recommendedName>
        <fullName evidence="12">Fluoride-specific ion channel FluC</fullName>
    </recommendedName>
</protein>
<dbReference type="GO" id="GO:0062054">
    <property type="term" value="F:fluoride channel activity"/>
    <property type="evidence" value="ECO:0007669"/>
    <property type="project" value="UniProtKB-UniRule"/>
</dbReference>
<feature type="transmembrane region" description="Helical" evidence="12">
    <location>
        <begin position="38"/>
        <end position="56"/>
    </location>
</feature>
<evidence type="ECO:0000256" key="10">
    <source>
        <dbReference type="ARBA" id="ARBA00035120"/>
    </source>
</evidence>
<gene>
    <name evidence="12" type="primary">fluC</name>
    <name evidence="12" type="synonym">crcB</name>
    <name evidence="13" type="ORF">X907_0893</name>
</gene>
<keyword evidence="7 12" id="KW-0406">Ion transport</keyword>
<keyword evidence="12" id="KW-0479">Metal-binding</keyword>
<keyword evidence="4 12" id="KW-0812">Transmembrane</keyword>
<keyword evidence="2 12" id="KW-1003">Cell membrane</keyword>
<evidence type="ECO:0000256" key="5">
    <source>
        <dbReference type="ARBA" id="ARBA00022989"/>
    </source>
</evidence>
<dbReference type="Pfam" id="PF02537">
    <property type="entry name" value="CRCB"/>
    <property type="match status" value="1"/>
</dbReference>
<comment type="activity regulation">
    <text evidence="12">Na(+) is not transported, but it plays an essential structural role and its presence is essential for fluoride channel function.</text>
</comment>
<evidence type="ECO:0000313" key="14">
    <source>
        <dbReference type="Proteomes" id="UP000286954"/>
    </source>
</evidence>
<keyword evidence="3" id="KW-0997">Cell inner membrane</keyword>
<evidence type="ECO:0000256" key="9">
    <source>
        <dbReference type="ARBA" id="ARBA00023303"/>
    </source>
</evidence>
<sequence length="127" mass="12521">MQHLLLIAAGGALGALGRYALAAFVDGRLGGRFPWGTLAVNFTGAALIGLLAGLWLSEGGAAGTAWIFLVIGVLGSYTTVSSFSLQALELFQAGRIVAAGALALLSLAGCLMLAAGGFALVTGLAGA</sequence>